<organism evidence="2 3">
    <name type="scientific">Zosterops borbonicus</name>
    <dbReference type="NCBI Taxonomy" id="364589"/>
    <lineage>
        <taxon>Eukaryota</taxon>
        <taxon>Metazoa</taxon>
        <taxon>Chordata</taxon>
        <taxon>Craniata</taxon>
        <taxon>Vertebrata</taxon>
        <taxon>Euteleostomi</taxon>
        <taxon>Archelosauria</taxon>
        <taxon>Archosauria</taxon>
        <taxon>Dinosauria</taxon>
        <taxon>Saurischia</taxon>
        <taxon>Theropoda</taxon>
        <taxon>Coelurosauria</taxon>
        <taxon>Aves</taxon>
        <taxon>Neognathae</taxon>
        <taxon>Neoaves</taxon>
        <taxon>Telluraves</taxon>
        <taxon>Australaves</taxon>
        <taxon>Passeriformes</taxon>
        <taxon>Sylvioidea</taxon>
        <taxon>Zosteropidae</taxon>
        <taxon>Zosterops</taxon>
    </lineage>
</organism>
<evidence type="ECO:0000313" key="2">
    <source>
        <dbReference type="EMBL" id="TRZ08754.1"/>
    </source>
</evidence>
<proteinExistence type="predicted"/>
<protein>
    <submittedName>
        <fullName evidence="2">Uncharacterized protein</fullName>
    </submittedName>
</protein>
<keyword evidence="3" id="KW-1185">Reference proteome</keyword>
<gene>
    <name evidence="2" type="ORF">HGM15179_018351</name>
</gene>
<feature type="non-terminal residue" evidence="2">
    <location>
        <position position="1"/>
    </location>
</feature>
<evidence type="ECO:0000256" key="1">
    <source>
        <dbReference type="SAM" id="MobiDB-lite"/>
    </source>
</evidence>
<reference evidence="2" key="1">
    <citation type="submission" date="2019-04" db="EMBL/GenBank/DDBJ databases">
        <title>Genome assembly of Zosterops borbonicus 15179.</title>
        <authorList>
            <person name="Leroy T."/>
            <person name="Anselmetti Y."/>
            <person name="Tilak M.-K."/>
            <person name="Nabholz B."/>
        </authorList>
    </citation>
    <scope>NUCLEOTIDE SEQUENCE</scope>
    <source>
        <strain evidence="2">HGM_15179</strain>
        <tissue evidence="2">Muscle</tissue>
    </source>
</reference>
<accession>A0A8K1FZ83</accession>
<dbReference type="AlphaFoldDB" id="A0A8K1FZ83"/>
<sequence length="157" mass="16549">RGPQEIPENGPGNSTGPVLHEQRKVDETGGSAPSDEPGEAAQHELGRTAPQTEVAGAALLHGSGVTGTSWKRQEFLIIGKDRSSILGLIIYPTVIAANQNEELTVLAQALRAPLIIPENTPIAKAIALPPNAVDQHIMPIASQQTAVEDGDMETHVF</sequence>
<dbReference type="Proteomes" id="UP000796761">
    <property type="component" value="Unassembled WGS sequence"/>
</dbReference>
<evidence type="ECO:0000313" key="3">
    <source>
        <dbReference type="Proteomes" id="UP000796761"/>
    </source>
</evidence>
<name>A0A8K1FZ83_9PASS</name>
<comment type="caution">
    <text evidence="2">The sequence shown here is derived from an EMBL/GenBank/DDBJ whole genome shotgun (WGS) entry which is preliminary data.</text>
</comment>
<dbReference type="EMBL" id="SWJQ01001253">
    <property type="protein sequence ID" value="TRZ08754.1"/>
    <property type="molecule type" value="Genomic_DNA"/>
</dbReference>
<feature type="region of interest" description="Disordered" evidence="1">
    <location>
        <begin position="1"/>
        <end position="43"/>
    </location>
</feature>